<evidence type="ECO:0000256" key="5">
    <source>
        <dbReference type="ARBA" id="ARBA00022679"/>
    </source>
</evidence>
<dbReference type="GO" id="GO:0004169">
    <property type="term" value="F:dolichyl-phosphate-mannose-protein mannosyltransferase activity"/>
    <property type="evidence" value="ECO:0007669"/>
    <property type="project" value="UniProtKB-UniRule"/>
</dbReference>
<dbReference type="UniPathway" id="UPA00378"/>
<dbReference type="Pfam" id="PF16192">
    <property type="entry name" value="PMT_4TMC"/>
    <property type="match status" value="1"/>
</dbReference>
<evidence type="ECO:0000256" key="8">
    <source>
        <dbReference type="ARBA" id="ARBA00023136"/>
    </source>
</evidence>
<evidence type="ECO:0000313" key="14">
    <source>
        <dbReference type="EMBL" id="THG30165.1"/>
    </source>
</evidence>
<feature type="transmembrane region" description="Helical" evidence="10">
    <location>
        <begin position="530"/>
        <end position="553"/>
    </location>
</feature>
<dbReference type="EMBL" id="SSSM01000005">
    <property type="protein sequence ID" value="THG30165.1"/>
    <property type="molecule type" value="Genomic_DNA"/>
</dbReference>
<feature type="transmembrane region" description="Helical" evidence="10">
    <location>
        <begin position="167"/>
        <end position="188"/>
    </location>
</feature>
<evidence type="ECO:0000256" key="1">
    <source>
        <dbReference type="ARBA" id="ARBA00004127"/>
    </source>
</evidence>
<feature type="domain" description="Protein O-mannosyl-transferase C-terminal four TM" evidence="13">
    <location>
        <begin position="379"/>
        <end position="572"/>
    </location>
</feature>
<name>A0A4S4FLG0_9MICO</name>
<dbReference type="Proteomes" id="UP000309133">
    <property type="component" value="Unassembled WGS sequence"/>
</dbReference>
<evidence type="ECO:0000256" key="11">
    <source>
        <dbReference type="SAM" id="MobiDB-lite"/>
    </source>
</evidence>
<evidence type="ECO:0000256" key="4">
    <source>
        <dbReference type="ARBA" id="ARBA00022676"/>
    </source>
</evidence>
<feature type="region of interest" description="Disordered" evidence="11">
    <location>
        <begin position="1"/>
        <end position="51"/>
    </location>
</feature>
<feature type="domain" description="ArnT-like N-terminal" evidence="12">
    <location>
        <begin position="79"/>
        <end position="251"/>
    </location>
</feature>
<evidence type="ECO:0000256" key="10">
    <source>
        <dbReference type="RuleBase" id="RU367007"/>
    </source>
</evidence>
<feature type="transmembrane region" description="Helical" evidence="10">
    <location>
        <begin position="493"/>
        <end position="518"/>
    </location>
</feature>
<keyword evidence="4 10" id="KW-0328">Glycosyltransferase</keyword>
<proteinExistence type="inferred from homology"/>
<feature type="transmembrane region" description="Helical" evidence="10">
    <location>
        <begin position="195"/>
        <end position="213"/>
    </location>
</feature>
<dbReference type="EC" id="2.4.1.-" evidence="10"/>
<accession>A0A4S4FLG0</accession>
<dbReference type="Pfam" id="PF02366">
    <property type="entry name" value="PMT"/>
    <property type="match status" value="1"/>
</dbReference>
<keyword evidence="10" id="KW-1003">Cell membrane</keyword>
<evidence type="ECO:0000256" key="2">
    <source>
        <dbReference type="ARBA" id="ARBA00004922"/>
    </source>
</evidence>
<keyword evidence="7 10" id="KW-1133">Transmembrane helix</keyword>
<comment type="function">
    <text evidence="10">Protein O-mannosyltransferase that catalyzes the transfer of a single mannose residue from a polyprenol phospho-mannosyl lipidic donor to the hydroxyl group of selected serine and threonine residues in acceptor proteins.</text>
</comment>
<protein>
    <recommendedName>
        <fullName evidence="9 10">Polyprenol-phosphate-mannose--protein mannosyltransferase</fullName>
        <ecNumber evidence="10">2.4.1.-</ecNumber>
    </recommendedName>
</protein>
<evidence type="ECO:0000256" key="6">
    <source>
        <dbReference type="ARBA" id="ARBA00022692"/>
    </source>
</evidence>
<sequence length="573" mass="63850">MGVAASTSMRSSSHPAPSDSPPDEQPRQPRASGSRTCSASRAPPRRGGCTRAATYHGAVPSLSATARLRLWTWGAPIGVTLLALILRLQNLGTPSSLMFDETFYVKDAWTLANLGYEGQWPKGYSDDTFNAGDPWGYTTDPQYVAHPPLGKWLIAIGMALFGPSNTFGWRFSVAIAGTIAVLLLFFIAKRLFHSPLLATIAAGFFAIDGHAIVLSRLSLLDNFLMLFGLLGFGAILLDRESRERRLDTWFMLRPHPVDSPHPPIFGPALLWRPWLIAAGLAFGLMSGVKWSGIYYLVGFLAYVVITDYLARRSRGIRYSLIGGIRTIPVALVSTVPIALAAYLATFSGWFLSTNGYDRNWIAKGGERWTGLTAWVPDAIQNLWHWHASIYAFHTGLSVTHPYATPAILWPLLARPTQIYYRGSATGQNGCQFNYCAEIVWSIANPILWWASVACALFLVYLLFRRRDWRIGLILAGIGAGYLPWLAYPTRTMFQFYAIVFEPYLFLAAVYVIGLLLGLVGPQPAPERAPIYRRIVIVFLILVVAVSAFFYPMWTGMQVPFWFWQIHVWSPTWV</sequence>
<comment type="pathway">
    <text evidence="2 10">Protein modification; protein glycosylation.</text>
</comment>
<comment type="caution">
    <text evidence="14">The sequence shown here is derived from an EMBL/GenBank/DDBJ whole genome shotgun (WGS) entry which is preliminary data.</text>
</comment>
<organism evidence="14 15">
    <name type="scientific">Naasia lichenicola</name>
    <dbReference type="NCBI Taxonomy" id="2565933"/>
    <lineage>
        <taxon>Bacteria</taxon>
        <taxon>Bacillati</taxon>
        <taxon>Actinomycetota</taxon>
        <taxon>Actinomycetes</taxon>
        <taxon>Micrococcales</taxon>
        <taxon>Microbacteriaceae</taxon>
        <taxon>Naasia</taxon>
    </lineage>
</organism>
<comment type="similarity">
    <text evidence="3 10">Belongs to the glycosyltransferase 39 family.</text>
</comment>
<keyword evidence="15" id="KW-1185">Reference proteome</keyword>
<feature type="transmembrane region" description="Helical" evidence="10">
    <location>
        <begin position="269"/>
        <end position="286"/>
    </location>
</feature>
<dbReference type="AlphaFoldDB" id="A0A4S4FLG0"/>
<evidence type="ECO:0000259" key="13">
    <source>
        <dbReference type="Pfam" id="PF16192"/>
    </source>
</evidence>
<feature type="transmembrane region" description="Helical" evidence="10">
    <location>
        <begin position="470"/>
        <end position="487"/>
    </location>
</feature>
<keyword evidence="8 10" id="KW-0472">Membrane</keyword>
<dbReference type="GO" id="GO:0005886">
    <property type="term" value="C:plasma membrane"/>
    <property type="evidence" value="ECO:0007669"/>
    <property type="project" value="UniProtKB-SubCell"/>
</dbReference>
<reference evidence="14 15" key="1">
    <citation type="submission" date="2019-04" db="EMBL/GenBank/DDBJ databases">
        <authorList>
            <person name="Jiang L."/>
        </authorList>
    </citation>
    <scope>NUCLEOTIDE SEQUENCE [LARGE SCALE GENOMIC DNA]</scope>
    <source>
        <strain evidence="14 15">YIM 131853</strain>
    </source>
</reference>
<evidence type="ECO:0000256" key="3">
    <source>
        <dbReference type="ARBA" id="ARBA00007222"/>
    </source>
</evidence>
<dbReference type="PANTHER" id="PTHR10050:SF46">
    <property type="entry name" value="PROTEIN O-MANNOSYL-TRANSFERASE 2"/>
    <property type="match status" value="1"/>
</dbReference>
<dbReference type="GO" id="GO:0012505">
    <property type="term" value="C:endomembrane system"/>
    <property type="evidence" value="ECO:0007669"/>
    <property type="project" value="UniProtKB-SubCell"/>
</dbReference>
<evidence type="ECO:0000313" key="15">
    <source>
        <dbReference type="Proteomes" id="UP000309133"/>
    </source>
</evidence>
<evidence type="ECO:0000256" key="9">
    <source>
        <dbReference type="ARBA" id="ARBA00093617"/>
    </source>
</evidence>
<evidence type="ECO:0000256" key="7">
    <source>
        <dbReference type="ARBA" id="ARBA00022989"/>
    </source>
</evidence>
<comment type="subcellular location">
    <subcellularLocation>
        <location evidence="10">Cell membrane</location>
    </subcellularLocation>
    <subcellularLocation>
        <location evidence="1">Endomembrane system</location>
        <topology evidence="1">Multi-pass membrane protein</topology>
    </subcellularLocation>
</comment>
<feature type="transmembrane region" description="Helical" evidence="10">
    <location>
        <begin position="292"/>
        <end position="310"/>
    </location>
</feature>
<evidence type="ECO:0000259" key="12">
    <source>
        <dbReference type="Pfam" id="PF02366"/>
    </source>
</evidence>
<feature type="transmembrane region" description="Helical" evidence="10">
    <location>
        <begin position="70"/>
        <end position="88"/>
    </location>
</feature>
<keyword evidence="6 10" id="KW-0812">Transmembrane</keyword>
<keyword evidence="5 10" id="KW-0808">Transferase</keyword>
<feature type="transmembrane region" description="Helical" evidence="10">
    <location>
        <begin position="219"/>
        <end position="237"/>
    </location>
</feature>
<feature type="transmembrane region" description="Helical" evidence="10">
    <location>
        <begin position="330"/>
        <end position="351"/>
    </location>
</feature>
<dbReference type="InterPro" id="IPR027005">
    <property type="entry name" value="PMT-like"/>
</dbReference>
<feature type="transmembrane region" description="Helical" evidence="10">
    <location>
        <begin position="446"/>
        <end position="463"/>
    </location>
</feature>
<dbReference type="InterPro" id="IPR032421">
    <property type="entry name" value="PMT_4TMC"/>
</dbReference>
<gene>
    <name evidence="14" type="ORF">E6C64_16185</name>
</gene>
<dbReference type="InterPro" id="IPR003342">
    <property type="entry name" value="ArnT-like_N"/>
</dbReference>
<feature type="compositionally biased region" description="Low complexity" evidence="11">
    <location>
        <begin position="1"/>
        <end position="17"/>
    </location>
</feature>
<dbReference type="PANTHER" id="PTHR10050">
    <property type="entry name" value="DOLICHYL-PHOSPHATE-MANNOSE--PROTEIN MANNOSYLTRANSFERASE"/>
    <property type="match status" value="1"/>
</dbReference>